<keyword evidence="11 15" id="KW-0411">Iron-sulfur</keyword>
<dbReference type="KEGG" id="vdi:Vdis_0785"/>
<dbReference type="InterPro" id="IPR011766">
    <property type="entry name" value="TPP_enzyme_TPP-bd"/>
</dbReference>
<dbReference type="SUPFAM" id="SSF54862">
    <property type="entry name" value="4Fe-4S ferredoxins"/>
    <property type="match status" value="1"/>
</dbReference>
<dbReference type="InterPro" id="IPR017900">
    <property type="entry name" value="4Fe4S_Fe_S_CS"/>
</dbReference>
<evidence type="ECO:0000256" key="5">
    <source>
        <dbReference type="ARBA" id="ARBA00022448"/>
    </source>
</evidence>
<dbReference type="GO" id="GO:0030976">
    <property type="term" value="F:thiamine pyrophosphate binding"/>
    <property type="evidence" value="ECO:0007669"/>
    <property type="project" value="InterPro"/>
</dbReference>
<feature type="binding site" evidence="16">
    <location>
        <position position="561"/>
    </location>
    <ligand>
        <name>[4Fe-4S] cluster</name>
        <dbReference type="ChEBI" id="CHEBI:49883"/>
        <label>1</label>
    </ligand>
</feature>
<evidence type="ECO:0000313" key="18">
    <source>
        <dbReference type="EMBL" id="ADN50177.1"/>
    </source>
</evidence>
<feature type="binding site" evidence="16">
    <location>
        <position position="595"/>
    </location>
    <ligand>
        <name>[4Fe-4S] cluster</name>
        <dbReference type="ChEBI" id="CHEBI:49883"/>
        <label>1</label>
    </ligand>
</feature>
<dbReference type="CDD" id="cd02008">
    <property type="entry name" value="TPP_IOR_alpha"/>
    <property type="match status" value="1"/>
</dbReference>
<reference evidence="18 19" key="1">
    <citation type="journal article" date="2010" name="Stand. Genomic Sci.">
        <title>Complete genome sequence of Vulcanisaeta distributa type strain (IC-017).</title>
        <authorList>
            <person name="Mavromatis K."/>
            <person name="Sikorski J."/>
            <person name="Pabst E."/>
            <person name="Teshima H."/>
            <person name="Lapidus A."/>
            <person name="Lucas S."/>
            <person name="Nolan M."/>
            <person name="Glavina Del Rio T."/>
            <person name="Cheng J.F."/>
            <person name="Bruce D."/>
            <person name="Goodwin L."/>
            <person name="Pitluck S."/>
            <person name="Liolios K."/>
            <person name="Ivanova N."/>
            <person name="Mikhailova N."/>
            <person name="Pati A."/>
            <person name="Chen A."/>
            <person name="Palaniappan K."/>
            <person name="Land M."/>
            <person name="Hauser L."/>
            <person name="Chang Y.J."/>
            <person name="Jeffries C.D."/>
            <person name="Rohde M."/>
            <person name="Spring S."/>
            <person name="Goker M."/>
            <person name="Wirth R."/>
            <person name="Woyke T."/>
            <person name="Bristow J."/>
            <person name="Eisen J.A."/>
            <person name="Markowitz V."/>
            <person name="Hugenholtz P."/>
            <person name="Klenk H.P."/>
            <person name="Kyrpides N.C."/>
        </authorList>
    </citation>
    <scope>NUCLEOTIDE SEQUENCE [LARGE SCALE GENOMIC DNA]</scope>
    <source>
        <strain evidence="19">DSM 14429 / JCM 11212 / NBRC 100878 / IC-017</strain>
    </source>
</reference>
<reference evidence="19" key="2">
    <citation type="journal article" date="2010" name="Stand. Genomic Sci.">
        <title>Complete genome sequence of Vulcanisaeta distributa type strain (IC-017T).</title>
        <authorList>
            <person name="Mavromatis K."/>
            <person name="Sikorski J."/>
            <person name="Pabst E."/>
            <person name="Teshima H."/>
            <person name="Lapidus A."/>
            <person name="Lucas S."/>
            <person name="Nolan M."/>
            <person name="Glavina Del Rio T."/>
            <person name="Cheng J."/>
            <person name="Bruce D."/>
            <person name="Goodwin L."/>
            <person name="Pitluck S."/>
            <person name="Liolios K."/>
            <person name="Ivanova N."/>
            <person name="Mikhailova N."/>
            <person name="Pati A."/>
            <person name="Chen A."/>
            <person name="Palaniappan K."/>
            <person name="Land M."/>
            <person name="Hauser L."/>
            <person name="Chang Y."/>
            <person name="Jeffries C."/>
            <person name="Rohde M."/>
            <person name="Spring S."/>
            <person name="Goker M."/>
            <person name="Wirth R."/>
            <person name="Woyke T."/>
            <person name="Bristow J."/>
            <person name="Eisen J."/>
            <person name="Markowitz V."/>
            <person name="Hugenholtz P."/>
            <person name="Klenk H."/>
            <person name="Kyrpides N."/>
        </authorList>
    </citation>
    <scope>NUCLEOTIDE SEQUENCE [LARGE SCALE GENOMIC DNA]</scope>
    <source>
        <strain evidence="19">DSM 14429 / JCM 11212 / NBRC 100878 / IC-017</strain>
    </source>
</reference>
<dbReference type="FunFam" id="3.40.50.970:FF:000039">
    <property type="entry name" value="Indolepyruvate oxidoreductase subunit IorA"/>
    <property type="match status" value="1"/>
</dbReference>
<proteinExistence type="predicted"/>
<comment type="subunit">
    <text evidence="3">Heterodimer composed of an alpha and a beta subunit.</text>
</comment>
<dbReference type="EMBL" id="CP002100">
    <property type="protein sequence ID" value="ADN50177.1"/>
    <property type="molecule type" value="Genomic_DNA"/>
</dbReference>
<feature type="binding site" evidence="16">
    <location>
        <position position="567"/>
    </location>
    <ligand>
        <name>[4Fe-4S] cluster</name>
        <dbReference type="ChEBI" id="CHEBI:49883"/>
        <label>2</label>
    </ligand>
</feature>
<keyword evidence="7 15" id="KW-0479">Metal-binding</keyword>
<dbReference type="GO" id="GO:0043805">
    <property type="term" value="F:indolepyruvate ferredoxin oxidoreductase activity"/>
    <property type="evidence" value="ECO:0007669"/>
    <property type="project" value="UniProtKB-UniRule"/>
</dbReference>
<dbReference type="GO" id="GO:0046872">
    <property type="term" value="F:metal ion binding"/>
    <property type="evidence" value="ECO:0007669"/>
    <property type="project" value="UniProtKB-UniRule"/>
</dbReference>
<dbReference type="PANTHER" id="PTHR43710:SF7">
    <property type="entry name" value="INDOLEPYRUVATE OXIDOREDUCTASE SUBUNIT IORA"/>
    <property type="match status" value="1"/>
</dbReference>
<dbReference type="RefSeq" id="WP_013335902.1">
    <property type="nucleotide sequence ID" value="NC_014537.1"/>
</dbReference>
<feature type="domain" description="4Fe-4S ferredoxin-type" evidence="17">
    <location>
        <begin position="576"/>
        <end position="605"/>
    </location>
</feature>
<keyword evidence="10 15" id="KW-0408">Iron</keyword>
<evidence type="ECO:0000256" key="9">
    <source>
        <dbReference type="ARBA" id="ARBA00023002"/>
    </source>
</evidence>
<evidence type="ECO:0000256" key="13">
    <source>
        <dbReference type="ARBA" id="ARBA00048332"/>
    </source>
</evidence>
<comment type="subunit">
    <text evidence="2 15">Heterodimer of the IorA and IorB subunits.</text>
</comment>
<dbReference type="NCBIfam" id="TIGR03336">
    <property type="entry name" value="IOR_alpha"/>
    <property type="match status" value="1"/>
</dbReference>
<dbReference type="STRING" id="572478.Vdis_0785"/>
<keyword evidence="8 15" id="KW-0249">Electron transport</keyword>
<dbReference type="GO" id="GO:0018491">
    <property type="term" value="F:2-oxobutyrate synthase activity"/>
    <property type="evidence" value="ECO:0007669"/>
    <property type="project" value="UniProtKB-ARBA"/>
</dbReference>
<evidence type="ECO:0000256" key="11">
    <source>
        <dbReference type="ARBA" id="ARBA00023014"/>
    </source>
</evidence>
<dbReference type="GO" id="GO:0019164">
    <property type="term" value="F:pyruvate synthase activity"/>
    <property type="evidence" value="ECO:0007669"/>
    <property type="project" value="UniProtKB-ARBA"/>
</dbReference>
<organism evidence="18 19">
    <name type="scientific">Vulcanisaeta distributa (strain DSM 14429 / JCM 11212 / NBRC 100878 / IC-017)</name>
    <dbReference type="NCBI Taxonomy" id="572478"/>
    <lineage>
        <taxon>Archaea</taxon>
        <taxon>Thermoproteota</taxon>
        <taxon>Thermoprotei</taxon>
        <taxon>Thermoproteales</taxon>
        <taxon>Thermoproteaceae</taxon>
        <taxon>Vulcanisaeta</taxon>
    </lineage>
</organism>
<dbReference type="Gene3D" id="3.40.50.970">
    <property type="match status" value="2"/>
</dbReference>
<dbReference type="SUPFAM" id="SSF52922">
    <property type="entry name" value="TK C-terminal domain-like"/>
    <property type="match status" value="1"/>
</dbReference>
<dbReference type="InterPro" id="IPR017721">
    <property type="entry name" value="IorA"/>
</dbReference>
<dbReference type="InterPro" id="IPR029061">
    <property type="entry name" value="THDP-binding"/>
</dbReference>
<evidence type="ECO:0000256" key="4">
    <source>
        <dbReference type="ARBA" id="ARBA00017710"/>
    </source>
</evidence>
<feature type="binding site" evidence="16">
    <location>
        <position position="588"/>
    </location>
    <ligand>
        <name>[4Fe-4S] cluster</name>
        <dbReference type="ChEBI" id="CHEBI:49883"/>
        <label>2</label>
    </ligand>
</feature>
<comment type="catalytic activity">
    <reaction evidence="14">
        <text>a 2-oxocarboxylate + 2 oxidized [2Fe-2S]-[ferredoxin] + CoA = an acyl-CoA + 2 reduced [2Fe-2S]-[ferredoxin] + CO2 + H(+)</text>
        <dbReference type="Rhea" id="RHEA:42316"/>
        <dbReference type="Rhea" id="RHEA-COMP:10000"/>
        <dbReference type="Rhea" id="RHEA-COMP:10001"/>
        <dbReference type="ChEBI" id="CHEBI:15378"/>
        <dbReference type="ChEBI" id="CHEBI:16526"/>
        <dbReference type="ChEBI" id="CHEBI:33737"/>
        <dbReference type="ChEBI" id="CHEBI:33738"/>
        <dbReference type="ChEBI" id="CHEBI:35179"/>
        <dbReference type="ChEBI" id="CHEBI:57287"/>
        <dbReference type="ChEBI" id="CHEBI:58342"/>
        <dbReference type="EC" id="1.2.7.11"/>
    </reaction>
</comment>
<keyword evidence="19" id="KW-1185">Reference proteome</keyword>
<dbReference type="GO" id="GO:0051539">
    <property type="term" value="F:4 iron, 4 sulfur cluster binding"/>
    <property type="evidence" value="ECO:0007669"/>
    <property type="project" value="UniProtKB-UniRule"/>
</dbReference>
<gene>
    <name evidence="18" type="ordered locus">Vdis_0785</name>
</gene>
<dbReference type="Pfam" id="PF00037">
    <property type="entry name" value="Fer4"/>
    <property type="match status" value="1"/>
</dbReference>
<protein>
    <recommendedName>
        <fullName evidence="4 15">Indolepyruvate oxidoreductase subunit IorA</fullName>
        <shortName evidence="15">IOR</shortName>
        <ecNumber evidence="15">1.2.7.8</ecNumber>
    </recommendedName>
    <alternativeName>
        <fullName evidence="12 15">Indolepyruvate ferredoxin oxidoreductase subunit alpha</fullName>
    </alternativeName>
</protein>
<evidence type="ECO:0000256" key="2">
    <source>
        <dbReference type="ARBA" id="ARBA00011238"/>
    </source>
</evidence>
<dbReference type="Proteomes" id="UP000006681">
    <property type="component" value="Chromosome"/>
</dbReference>
<evidence type="ECO:0000259" key="17">
    <source>
        <dbReference type="PROSITE" id="PS51379"/>
    </source>
</evidence>
<evidence type="ECO:0000256" key="14">
    <source>
        <dbReference type="ARBA" id="ARBA00048893"/>
    </source>
</evidence>
<dbReference type="InterPro" id="IPR017896">
    <property type="entry name" value="4Fe4S_Fe-S-bd"/>
</dbReference>
<dbReference type="Pfam" id="PF02775">
    <property type="entry name" value="TPP_enzyme_C"/>
    <property type="match status" value="1"/>
</dbReference>
<evidence type="ECO:0000256" key="6">
    <source>
        <dbReference type="ARBA" id="ARBA00022485"/>
    </source>
</evidence>
<dbReference type="OrthoDB" id="19071at2157"/>
<evidence type="ECO:0000256" key="3">
    <source>
        <dbReference type="ARBA" id="ARBA00011631"/>
    </source>
</evidence>
<feature type="binding site" evidence="16">
    <location>
        <position position="555"/>
    </location>
    <ligand>
        <name>[4Fe-4S] cluster</name>
        <dbReference type="ChEBI" id="CHEBI:49883"/>
        <label>1</label>
    </ligand>
</feature>
<dbReference type="eggNOG" id="arCOG01609">
    <property type="taxonomic scope" value="Archaea"/>
</dbReference>
<dbReference type="GeneID" id="9751713"/>
<comment type="catalytic activity">
    <reaction evidence="13 15">
        <text>indole-3-pyruvate + 2 oxidized [2Fe-2S]-[ferredoxin] + CoA = (indol-3-yl)acetyl-CoA + 2 reduced [2Fe-2S]-[ferredoxin] + CO2 + H(+)</text>
        <dbReference type="Rhea" id="RHEA:12645"/>
        <dbReference type="Rhea" id="RHEA-COMP:10000"/>
        <dbReference type="Rhea" id="RHEA-COMP:10001"/>
        <dbReference type="ChEBI" id="CHEBI:15378"/>
        <dbReference type="ChEBI" id="CHEBI:16526"/>
        <dbReference type="ChEBI" id="CHEBI:17640"/>
        <dbReference type="ChEBI" id="CHEBI:33737"/>
        <dbReference type="ChEBI" id="CHEBI:33738"/>
        <dbReference type="ChEBI" id="CHEBI:57271"/>
        <dbReference type="ChEBI" id="CHEBI:57287"/>
        <dbReference type="EC" id="1.2.7.8"/>
    </reaction>
</comment>
<dbReference type="InterPro" id="IPR002880">
    <property type="entry name" value="Pyrv_Fd/Flavodoxin_OxRdtase_N"/>
</dbReference>
<evidence type="ECO:0000256" key="12">
    <source>
        <dbReference type="ARBA" id="ARBA00030514"/>
    </source>
</evidence>
<name>E1QNT1_VULDI</name>
<dbReference type="CDD" id="cd07034">
    <property type="entry name" value="TPP_PYR_PFOR_IOR-alpha_like"/>
    <property type="match status" value="1"/>
</dbReference>
<evidence type="ECO:0000256" key="16">
    <source>
        <dbReference type="PIRSR" id="PIRSR006439-50"/>
    </source>
</evidence>
<evidence type="ECO:0000256" key="15">
    <source>
        <dbReference type="PIRNR" id="PIRNR006439"/>
    </source>
</evidence>
<evidence type="ECO:0000256" key="10">
    <source>
        <dbReference type="ARBA" id="ARBA00023004"/>
    </source>
</evidence>
<evidence type="ECO:0000256" key="7">
    <source>
        <dbReference type="ARBA" id="ARBA00022723"/>
    </source>
</evidence>
<keyword evidence="6 15" id="KW-0004">4Fe-4S</keyword>
<feature type="domain" description="4Fe-4S ferredoxin-type" evidence="17">
    <location>
        <begin position="546"/>
        <end position="575"/>
    </location>
</feature>
<feature type="binding site" evidence="16">
    <location>
        <position position="591"/>
    </location>
    <ligand>
        <name>[4Fe-4S] cluster</name>
        <dbReference type="ChEBI" id="CHEBI:49883"/>
        <label>2</label>
    </ligand>
</feature>
<keyword evidence="9 15" id="KW-0560">Oxidoreductase</keyword>
<dbReference type="SUPFAM" id="SSF52518">
    <property type="entry name" value="Thiamin diphosphate-binding fold (THDP-binding)"/>
    <property type="match status" value="2"/>
</dbReference>
<dbReference type="Pfam" id="PF01855">
    <property type="entry name" value="POR_N"/>
    <property type="match status" value="1"/>
</dbReference>
<accession>E1QNT1</accession>
<evidence type="ECO:0000313" key="19">
    <source>
        <dbReference type="Proteomes" id="UP000006681"/>
    </source>
</evidence>
<sequence length="616" mass="66913">MSNCAVKLMLGNHAIAHGALEAGVAVAAGYPGTPSSEIIEYLIDYGKEFGVYAEWSSNEKVAFEVAYGAALAGARSMVTMKHVGLNVAMDPLMSSAYTGVRGGFVIVTADDPNMWSSQNEQDNRWVGLHAYIPVLEPYDPQSAKDFTKLAIEFSEKYGHPVMIRTVTRVSHVRGPVTICSPGAPRYSREYVKDPRRHALVPANARVLKEDLLRRWDSINKGVEELPHTYIDGNKNLIITSGVAFTYALEAVKGYGVKASILNVATPVPLPRKVIMDAVTRADKVVVIEEGDPVIEYQLKALLYDEGVRVPVLGKAENIFNRVGELTINSVMDGLSKALNIVNPLTSLNAVKVDYTPPPRPPVFCPGCPHAASFYELKVATAKSSVKPVFSGDIGCYSLGINNPFNEQDLLTDMGSSLGLGMGIYHGTNGRTMVISIIGDSTFFHAGLPALVNAVYNKTPMLILILDNRVTAMTGGQPNPTGMISIEDVARAVGVDYVRTIDPFDVKNAQEVMIEAVNVVKRGGVAVVIMKRGCALEAVRLFRGYVTRYYVDLDACKACGICYNLIACPAIVPLENRKAWIDPNMCVGCSVCAQVCPYNAIKPEGNVKDWLKKWAEM</sequence>
<dbReference type="PROSITE" id="PS51379">
    <property type="entry name" value="4FE4S_FER_2"/>
    <property type="match status" value="2"/>
</dbReference>
<feature type="binding site" evidence="16">
    <location>
        <position position="558"/>
    </location>
    <ligand>
        <name>[4Fe-4S] cluster</name>
        <dbReference type="ChEBI" id="CHEBI:49883"/>
        <label>1</label>
    </ligand>
</feature>
<dbReference type="AlphaFoldDB" id="E1QNT1"/>
<comment type="cofactor">
    <cofactor evidence="15 16">
        <name>[4Fe-4S] cluster</name>
        <dbReference type="ChEBI" id="CHEBI:49883"/>
    </cofactor>
    <text evidence="15 16">Binds 2 [4Fe-4S] clusters. In this family the first cluster has a non-standard and varying [4Fe-4S] binding motif CX(2)CX(2)CX(4-5)CP.</text>
</comment>
<feature type="binding site" evidence="16">
    <location>
        <position position="585"/>
    </location>
    <ligand>
        <name>[4Fe-4S] cluster</name>
        <dbReference type="ChEBI" id="CHEBI:49883"/>
        <label>2</label>
    </ligand>
</feature>
<dbReference type="Gene3D" id="3.30.70.20">
    <property type="match status" value="1"/>
</dbReference>
<dbReference type="EC" id="1.2.7.8" evidence="15"/>
<evidence type="ECO:0000256" key="1">
    <source>
        <dbReference type="ARBA" id="ARBA00002995"/>
    </source>
</evidence>
<dbReference type="PANTHER" id="PTHR43710">
    <property type="entry name" value="2-HYDROXYACYL-COA LYASE"/>
    <property type="match status" value="1"/>
</dbReference>
<keyword evidence="18" id="KW-0670">Pyruvate</keyword>
<comment type="function">
    <text evidence="1 15">Catalyzes the ferredoxin-dependent oxidative decarboxylation of arylpyruvates.</text>
</comment>
<dbReference type="InterPro" id="IPR045025">
    <property type="entry name" value="HACL1-like"/>
</dbReference>
<dbReference type="PROSITE" id="PS00198">
    <property type="entry name" value="4FE4S_FER_1"/>
    <property type="match status" value="1"/>
</dbReference>
<dbReference type="InterPro" id="IPR009014">
    <property type="entry name" value="Transketo_C/PFOR_II"/>
</dbReference>
<dbReference type="HOGENOM" id="CLU_017727_0_0_2"/>
<keyword evidence="5 15" id="KW-0813">Transport</keyword>
<dbReference type="Gene3D" id="3.40.50.920">
    <property type="match status" value="1"/>
</dbReference>
<evidence type="ECO:0000256" key="8">
    <source>
        <dbReference type="ARBA" id="ARBA00022982"/>
    </source>
</evidence>
<dbReference type="PIRSF" id="PIRSF006439">
    <property type="entry name" value="Indolepyruvate_ferr_oxidored"/>
    <property type="match status" value="1"/>
</dbReference>